<protein>
    <submittedName>
        <fullName evidence="2">Uncharacterized protein</fullName>
    </submittedName>
</protein>
<keyword evidence="3" id="KW-1185">Reference proteome</keyword>
<feature type="region of interest" description="Disordered" evidence="1">
    <location>
        <begin position="73"/>
        <end position="101"/>
    </location>
</feature>
<feature type="region of interest" description="Disordered" evidence="1">
    <location>
        <begin position="1"/>
        <end position="58"/>
    </location>
</feature>
<sequence length="271" mass="29078">RANPPPGPGLARGAPAVPRDPPHTDISNQARHNPIQGRSMPPTHAEPPGQSERRKDQSKRWWAILQTAITDSPLEDSCCTGDKPLTKDPIPSSLNGHSAKPQALDRYRRLKAILWSGGGKLGPNGDKASWIAQKHAGSRRGGWSVAKGNLPGIKGLPSTLPAEVSGMKLPCHTNKTASIFFSHQSPFPINIPFLAVTVSVLRLILPISLPLNARYLPVFAPLSQDCEQVTVIEGGEHQGQSCEEKKVITPLVDPGSQSEWILLEVVASTAA</sequence>
<feature type="non-terminal residue" evidence="2">
    <location>
        <position position="271"/>
    </location>
</feature>
<dbReference type="AlphaFoldDB" id="A0AAD6FBT1"/>
<dbReference type="EMBL" id="JAPTMU010000017">
    <property type="protein sequence ID" value="KAJ4928931.1"/>
    <property type="molecule type" value="Genomic_DNA"/>
</dbReference>
<dbReference type="Proteomes" id="UP001219934">
    <property type="component" value="Unassembled WGS sequence"/>
</dbReference>
<evidence type="ECO:0000313" key="2">
    <source>
        <dbReference type="EMBL" id="KAJ4928931.1"/>
    </source>
</evidence>
<gene>
    <name evidence="2" type="ORF">JOQ06_004553</name>
</gene>
<evidence type="ECO:0000313" key="3">
    <source>
        <dbReference type="Proteomes" id="UP001219934"/>
    </source>
</evidence>
<feature type="non-terminal residue" evidence="2">
    <location>
        <position position="1"/>
    </location>
</feature>
<accession>A0AAD6FBT1</accession>
<reference evidence="2" key="1">
    <citation type="submission" date="2022-11" db="EMBL/GenBank/DDBJ databases">
        <title>Chromosome-level genome of Pogonophryne albipinna.</title>
        <authorList>
            <person name="Jo E."/>
        </authorList>
    </citation>
    <scope>NUCLEOTIDE SEQUENCE</scope>
    <source>
        <strain evidence="2">SGF0006</strain>
        <tissue evidence="2">Muscle</tissue>
    </source>
</reference>
<evidence type="ECO:0000256" key="1">
    <source>
        <dbReference type="SAM" id="MobiDB-lite"/>
    </source>
</evidence>
<organism evidence="2 3">
    <name type="scientific">Pogonophryne albipinna</name>
    <dbReference type="NCBI Taxonomy" id="1090488"/>
    <lineage>
        <taxon>Eukaryota</taxon>
        <taxon>Metazoa</taxon>
        <taxon>Chordata</taxon>
        <taxon>Craniata</taxon>
        <taxon>Vertebrata</taxon>
        <taxon>Euteleostomi</taxon>
        <taxon>Actinopterygii</taxon>
        <taxon>Neopterygii</taxon>
        <taxon>Teleostei</taxon>
        <taxon>Neoteleostei</taxon>
        <taxon>Acanthomorphata</taxon>
        <taxon>Eupercaria</taxon>
        <taxon>Perciformes</taxon>
        <taxon>Notothenioidei</taxon>
        <taxon>Pogonophryne</taxon>
    </lineage>
</organism>
<comment type="caution">
    <text evidence="2">The sequence shown here is derived from an EMBL/GenBank/DDBJ whole genome shotgun (WGS) entry which is preliminary data.</text>
</comment>
<proteinExistence type="predicted"/>
<name>A0AAD6FBT1_9TELE</name>